<sequence length="384" mass="39729">MMATTSPVHRHHPPSHLNASSTTSPRALLAPFPFVAPASMTPLDSLIAILAVEEANWTASSTSDPGQMPSSATTSGVGNNNVDASRSRSNVSSNKADYPDPIPSPPTTVSPLALRLDSSSRSLPPSSDPLELPSSMSEPDHHVLIPFALTTPTGALGSSSSPQSALPPHFRVDTLAPLDSRDPFNHIGFTLEFTLQPRTASDLHSPVQPAPRRIALTHNQPVIPAAAARHVHSRSSAAPKQPAPNPPDTSVGVGGKQRGSRARKPSFVSTDPLSLPPPRPISRKSKRTRGGIAARGKSSAAAAIVAGPSGTRASLRASAALGKILRARGEDEMRDVQHVVDPATAASITRGRAGAAGRPSARHQHASRAAARSTVAAPAPAAIV</sequence>
<evidence type="ECO:0000313" key="3">
    <source>
        <dbReference type="Proteomes" id="UP000193411"/>
    </source>
</evidence>
<accession>A0A1Y2I5A3</accession>
<feature type="region of interest" description="Disordered" evidence="1">
    <location>
        <begin position="59"/>
        <end position="138"/>
    </location>
</feature>
<feature type="region of interest" description="Disordered" evidence="1">
    <location>
        <begin position="226"/>
        <end position="295"/>
    </location>
</feature>
<reference evidence="2 3" key="1">
    <citation type="submission" date="2016-07" db="EMBL/GenBank/DDBJ databases">
        <title>Pervasive Adenine N6-methylation of Active Genes in Fungi.</title>
        <authorList>
            <consortium name="DOE Joint Genome Institute"/>
            <person name="Mondo S.J."/>
            <person name="Dannebaum R.O."/>
            <person name="Kuo R.C."/>
            <person name="Labutti K."/>
            <person name="Haridas S."/>
            <person name="Kuo A."/>
            <person name="Salamov A."/>
            <person name="Ahrendt S.R."/>
            <person name="Lipzen A."/>
            <person name="Sullivan W."/>
            <person name="Andreopoulos W.B."/>
            <person name="Clum A."/>
            <person name="Lindquist E."/>
            <person name="Daum C."/>
            <person name="Ramamoorthy G.K."/>
            <person name="Gryganskyi A."/>
            <person name="Culley D."/>
            <person name="Magnuson J.K."/>
            <person name="James T.Y."/>
            <person name="O'Malley M.A."/>
            <person name="Stajich J.E."/>
            <person name="Spatafora J.W."/>
            <person name="Visel A."/>
            <person name="Grigoriev I.V."/>
        </authorList>
    </citation>
    <scope>NUCLEOTIDE SEQUENCE [LARGE SCALE GENOMIC DNA]</scope>
    <source>
        <strain evidence="2 3">PL171</strain>
    </source>
</reference>
<feature type="compositionally biased region" description="Low complexity" evidence="1">
    <location>
        <begin position="110"/>
        <end position="137"/>
    </location>
</feature>
<comment type="caution">
    <text evidence="2">The sequence shown here is derived from an EMBL/GenBank/DDBJ whole genome shotgun (WGS) entry which is preliminary data.</text>
</comment>
<feature type="compositionally biased region" description="Low complexity" evidence="1">
    <location>
        <begin position="367"/>
        <end position="384"/>
    </location>
</feature>
<feature type="compositionally biased region" description="Polar residues" evidence="1">
    <location>
        <begin position="59"/>
        <end position="95"/>
    </location>
</feature>
<gene>
    <name evidence="2" type="ORF">BCR44DRAFT_1423626</name>
</gene>
<name>A0A1Y2I5A3_9FUNG</name>
<dbReference type="AlphaFoldDB" id="A0A1Y2I5A3"/>
<proteinExistence type="predicted"/>
<evidence type="ECO:0000256" key="1">
    <source>
        <dbReference type="SAM" id="MobiDB-lite"/>
    </source>
</evidence>
<feature type="region of interest" description="Disordered" evidence="1">
    <location>
        <begin position="351"/>
        <end position="384"/>
    </location>
</feature>
<dbReference type="EMBL" id="MCFL01000002">
    <property type="protein sequence ID" value="ORZ40702.1"/>
    <property type="molecule type" value="Genomic_DNA"/>
</dbReference>
<dbReference type="Proteomes" id="UP000193411">
    <property type="component" value="Unassembled WGS sequence"/>
</dbReference>
<protein>
    <submittedName>
        <fullName evidence="2">Uncharacterized protein</fullName>
    </submittedName>
</protein>
<keyword evidence="3" id="KW-1185">Reference proteome</keyword>
<evidence type="ECO:0000313" key="2">
    <source>
        <dbReference type="EMBL" id="ORZ40702.1"/>
    </source>
</evidence>
<feature type="region of interest" description="Disordered" evidence="1">
    <location>
        <begin position="1"/>
        <end position="22"/>
    </location>
</feature>
<organism evidence="2 3">
    <name type="scientific">Catenaria anguillulae PL171</name>
    <dbReference type="NCBI Taxonomy" id="765915"/>
    <lineage>
        <taxon>Eukaryota</taxon>
        <taxon>Fungi</taxon>
        <taxon>Fungi incertae sedis</taxon>
        <taxon>Blastocladiomycota</taxon>
        <taxon>Blastocladiomycetes</taxon>
        <taxon>Blastocladiales</taxon>
        <taxon>Catenariaceae</taxon>
        <taxon>Catenaria</taxon>
    </lineage>
</organism>